<dbReference type="InterPro" id="IPR008969">
    <property type="entry name" value="CarboxyPept-like_regulatory"/>
</dbReference>
<evidence type="ECO:0008006" key="4">
    <source>
        <dbReference type="Google" id="ProtNLM"/>
    </source>
</evidence>
<dbReference type="OrthoDB" id="1115630at2"/>
<sequence>MKYSFTLILLLFVSSVFAQQITADKKLIQFSGIITDVDSNTVVPYVTVTNLTDKEQRYAANYKGFFSFIAHPGDTILYTAVGYKDLLLAVPSVINDTKYTAMIKLKAEIINLPTVRVYPWATVEEFTRDFMSMKIADDDYAIAFKNLSQESLSGLMQTLPRDGGEIQSSNFRANHGRSINKNMVQTNPLLNPFAWGKLMQSIFKGDKSRSADN</sequence>
<accession>A0A2D1U9V3</accession>
<dbReference type="AlphaFoldDB" id="A0A2D1U9V3"/>
<protein>
    <recommendedName>
        <fullName evidence="4">Carboxypeptidase-like regulatory domain-containing protein</fullName>
    </recommendedName>
</protein>
<dbReference type="Proteomes" id="UP000223749">
    <property type="component" value="Chromosome"/>
</dbReference>
<dbReference type="EMBL" id="CP024091">
    <property type="protein sequence ID" value="ATP58370.1"/>
    <property type="molecule type" value="Genomic_DNA"/>
</dbReference>
<organism evidence="2 3">
    <name type="scientific">Pedobacter ginsengisoli</name>
    <dbReference type="NCBI Taxonomy" id="363852"/>
    <lineage>
        <taxon>Bacteria</taxon>
        <taxon>Pseudomonadati</taxon>
        <taxon>Bacteroidota</taxon>
        <taxon>Sphingobacteriia</taxon>
        <taxon>Sphingobacteriales</taxon>
        <taxon>Sphingobacteriaceae</taxon>
        <taxon>Pedobacter</taxon>
    </lineage>
</organism>
<evidence type="ECO:0000313" key="2">
    <source>
        <dbReference type="EMBL" id="ATP58370.1"/>
    </source>
</evidence>
<gene>
    <name evidence="2" type="ORF">CPT03_18835</name>
</gene>
<dbReference type="KEGG" id="pgs:CPT03_18835"/>
<dbReference type="SUPFAM" id="SSF49464">
    <property type="entry name" value="Carboxypeptidase regulatory domain-like"/>
    <property type="match status" value="1"/>
</dbReference>
<feature type="chain" id="PRO_5013964748" description="Carboxypeptidase-like regulatory domain-containing protein" evidence="1">
    <location>
        <begin position="19"/>
        <end position="213"/>
    </location>
</feature>
<keyword evidence="3" id="KW-1185">Reference proteome</keyword>
<reference evidence="2 3" key="1">
    <citation type="submission" date="2017-10" db="EMBL/GenBank/DDBJ databases">
        <title>Whole genome of Pedobacter ginsengisoli T01R-27 isolated from tomato rhizosphere.</title>
        <authorList>
            <person name="Weon H.-Y."/>
            <person name="Lee S.A."/>
            <person name="Sang M.K."/>
            <person name="Song J."/>
        </authorList>
    </citation>
    <scope>NUCLEOTIDE SEQUENCE [LARGE SCALE GENOMIC DNA]</scope>
    <source>
        <strain evidence="2 3">T01R-27</strain>
    </source>
</reference>
<evidence type="ECO:0000313" key="3">
    <source>
        <dbReference type="Proteomes" id="UP000223749"/>
    </source>
</evidence>
<feature type="signal peptide" evidence="1">
    <location>
        <begin position="1"/>
        <end position="18"/>
    </location>
</feature>
<dbReference type="RefSeq" id="WP_099440272.1">
    <property type="nucleotide sequence ID" value="NZ_CP024091.1"/>
</dbReference>
<evidence type="ECO:0000256" key="1">
    <source>
        <dbReference type="SAM" id="SignalP"/>
    </source>
</evidence>
<name>A0A2D1U9V3_9SPHI</name>
<proteinExistence type="predicted"/>
<keyword evidence="1" id="KW-0732">Signal</keyword>